<feature type="compositionally biased region" description="Basic residues" evidence="1">
    <location>
        <begin position="16"/>
        <end position="25"/>
    </location>
</feature>
<evidence type="ECO:0000256" key="1">
    <source>
        <dbReference type="SAM" id="MobiDB-lite"/>
    </source>
</evidence>
<name>A0A6J4IYV5_9ACTN</name>
<protein>
    <submittedName>
        <fullName evidence="2">Uncharacterized protein</fullName>
    </submittedName>
</protein>
<feature type="non-terminal residue" evidence="2">
    <location>
        <position position="1"/>
    </location>
</feature>
<gene>
    <name evidence="2" type="ORF">AVDCRST_MAG50-3141</name>
</gene>
<sequence>DPGVAPGTPGTDGGRLRSRRGHRAPRAVADRGGPALPAPRDDRTRLPAVWSHPSHHPAPARQHLRSPRLQRAVCRAAPGPLRGRAGLAGPWPLALRDPRQVVPGRGHRRRRGVHDRAEPAVGTVLVPGHV</sequence>
<dbReference type="AlphaFoldDB" id="A0A6J4IYV5"/>
<evidence type="ECO:0000313" key="2">
    <source>
        <dbReference type="EMBL" id="CAA9266006.1"/>
    </source>
</evidence>
<dbReference type="EMBL" id="CADCTF010000150">
    <property type="protein sequence ID" value="CAA9266006.1"/>
    <property type="molecule type" value="Genomic_DNA"/>
</dbReference>
<proteinExistence type="predicted"/>
<reference evidence="2" key="1">
    <citation type="submission" date="2020-02" db="EMBL/GenBank/DDBJ databases">
        <authorList>
            <person name="Meier V. D."/>
        </authorList>
    </citation>
    <scope>NUCLEOTIDE SEQUENCE</scope>
    <source>
        <strain evidence="2">AVDCRST_MAG50</strain>
    </source>
</reference>
<accession>A0A6J4IYV5</accession>
<feature type="non-terminal residue" evidence="2">
    <location>
        <position position="130"/>
    </location>
</feature>
<organism evidence="2">
    <name type="scientific">uncultured Acidimicrobiales bacterium</name>
    <dbReference type="NCBI Taxonomy" id="310071"/>
    <lineage>
        <taxon>Bacteria</taxon>
        <taxon>Bacillati</taxon>
        <taxon>Actinomycetota</taxon>
        <taxon>Acidimicrobiia</taxon>
        <taxon>Acidimicrobiales</taxon>
        <taxon>environmental samples</taxon>
    </lineage>
</organism>
<feature type="region of interest" description="Disordered" evidence="1">
    <location>
        <begin position="1"/>
        <end position="67"/>
    </location>
</feature>